<dbReference type="Gene3D" id="1.10.3230.30">
    <property type="entry name" value="Phage gp6-like head-tail connector protein"/>
    <property type="match status" value="1"/>
</dbReference>
<keyword evidence="2" id="KW-1185">Reference proteome</keyword>
<comment type="caution">
    <text evidence="1">The sequence shown here is derived from an EMBL/GenBank/DDBJ whole genome shotgun (WGS) entry which is preliminary data.</text>
</comment>
<accession>A0ABR7DBV1</accession>
<dbReference type="CDD" id="cd08054">
    <property type="entry name" value="gp6"/>
    <property type="match status" value="1"/>
</dbReference>
<evidence type="ECO:0000313" key="1">
    <source>
        <dbReference type="EMBL" id="MBC5628876.1"/>
    </source>
</evidence>
<dbReference type="Proteomes" id="UP000596929">
    <property type="component" value="Unassembled WGS sequence"/>
</dbReference>
<dbReference type="NCBIfam" id="TIGR01560">
    <property type="entry name" value="put_DNA_pack"/>
    <property type="match status" value="1"/>
</dbReference>
<dbReference type="RefSeq" id="WP_186859812.1">
    <property type="nucleotide sequence ID" value="NZ_JACOOO010000015.1"/>
</dbReference>
<reference evidence="1 2" key="1">
    <citation type="submission" date="2020-08" db="EMBL/GenBank/DDBJ databases">
        <title>Genome public.</title>
        <authorList>
            <person name="Liu C."/>
            <person name="Sun Q."/>
        </authorList>
    </citation>
    <scope>NUCLEOTIDE SEQUENCE [LARGE SCALE GENOMIC DNA]</scope>
    <source>
        <strain evidence="1 2">NSJ-6</strain>
    </source>
</reference>
<name>A0ABR7DBV1_9CLOT</name>
<dbReference type="InterPro" id="IPR006450">
    <property type="entry name" value="Phage_HK97_gp6-like"/>
</dbReference>
<dbReference type="EMBL" id="JACOOO010000015">
    <property type="protein sequence ID" value="MBC5628876.1"/>
    <property type="molecule type" value="Genomic_DNA"/>
</dbReference>
<proteinExistence type="predicted"/>
<evidence type="ECO:0000313" key="2">
    <source>
        <dbReference type="Proteomes" id="UP000596929"/>
    </source>
</evidence>
<protein>
    <submittedName>
        <fullName evidence="1">Phage gp6-like head-tail connector protein</fullName>
    </submittedName>
</protein>
<organism evidence="1 2">
    <name type="scientific">Clostridium hominis</name>
    <dbReference type="NCBI Taxonomy" id="2763036"/>
    <lineage>
        <taxon>Bacteria</taxon>
        <taxon>Bacillati</taxon>
        <taxon>Bacillota</taxon>
        <taxon>Clostridia</taxon>
        <taxon>Eubacteriales</taxon>
        <taxon>Clostridiaceae</taxon>
        <taxon>Clostridium</taxon>
    </lineage>
</organism>
<gene>
    <name evidence="1" type="ORF">H8S20_08230</name>
</gene>
<sequence>MKFSEITVEDIKEYCNAYDEDTKNLTIILAASKGYIKSYTGRTVEDLDKYEEIAIASMILCNEMFENRMFSVENDKVNTVVQSILDMHSFNLL</sequence>